<dbReference type="Proteomes" id="UP001295444">
    <property type="component" value="Chromosome 03"/>
</dbReference>
<evidence type="ECO:0000313" key="2">
    <source>
        <dbReference type="Proteomes" id="UP001295444"/>
    </source>
</evidence>
<evidence type="ECO:0000313" key="1">
    <source>
        <dbReference type="EMBL" id="CAH2275926.1"/>
    </source>
</evidence>
<organism evidence="1 2">
    <name type="scientific">Pelobates cultripes</name>
    <name type="common">Western spadefoot toad</name>
    <dbReference type="NCBI Taxonomy" id="61616"/>
    <lineage>
        <taxon>Eukaryota</taxon>
        <taxon>Metazoa</taxon>
        <taxon>Chordata</taxon>
        <taxon>Craniata</taxon>
        <taxon>Vertebrata</taxon>
        <taxon>Euteleostomi</taxon>
        <taxon>Amphibia</taxon>
        <taxon>Batrachia</taxon>
        <taxon>Anura</taxon>
        <taxon>Pelobatoidea</taxon>
        <taxon>Pelobatidae</taxon>
        <taxon>Pelobates</taxon>
    </lineage>
</organism>
<protein>
    <submittedName>
        <fullName evidence="1">Uncharacterized protein</fullName>
    </submittedName>
</protein>
<dbReference type="EMBL" id="OW240914">
    <property type="protein sequence ID" value="CAH2275926.1"/>
    <property type="molecule type" value="Genomic_DNA"/>
</dbReference>
<keyword evidence="2" id="KW-1185">Reference proteome</keyword>
<proteinExistence type="predicted"/>
<reference evidence="1" key="1">
    <citation type="submission" date="2022-03" db="EMBL/GenBank/DDBJ databases">
        <authorList>
            <person name="Alioto T."/>
            <person name="Alioto T."/>
            <person name="Gomez Garrido J."/>
        </authorList>
    </citation>
    <scope>NUCLEOTIDE SEQUENCE</scope>
</reference>
<name>A0AAD1RRU8_PELCU</name>
<accession>A0AAD1RRU8</accession>
<gene>
    <name evidence="1" type="ORF">PECUL_23A057191</name>
</gene>
<dbReference type="AlphaFoldDB" id="A0AAD1RRU8"/>
<sequence length="119" mass="13297">MAILDECWMDHSPLDEEDGRVKKTSMTPCGPVSLGKTSAKRVPTSLLDNDVFLNTTGEPLFDPQSIRHPRSSEWSLPDHLAQIVHYWASGLGSALEIKKNIQNIARTKLENADFLTMSF</sequence>